<name>A0ABV5LS98_9ACTN</name>
<dbReference type="Pfam" id="PF01584">
    <property type="entry name" value="CheW"/>
    <property type="match status" value="1"/>
</dbReference>
<dbReference type="InterPro" id="IPR002545">
    <property type="entry name" value="CheW-lke_dom"/>
</dbReference>
<evidence type="ECO:0000259" key="1">
    <source>
        <dbReference type="PROSITE" id="PS50851"/>
    </source>
</evidence>
<dbReference type="InterPro" id="IPR039315">
    <property type="entry name" value="CheW"/>
</dbReference>
<dbReference type="PANTHER" id="PTHR22617">
    <property type="entry name" value="CHEMOTAXIS SENSOR HISTIDINE KINASE-RELATED"/>
    <property type="match status" value="1"/>
</dbReference>
<dbReference type="SUPFAM" id="SSF50341">
    <property type="entry name" value="CheW-like"/>
    <property type="match status" value="1"/>
</dbReference>
<dbReference type="SMART" id="SM00260">
    <property type="entry name" value="CheW"/>
    <property type="match status" value="1"/>
</dbReference>
<dbReference type="PANTHER" id="PTHR22617:SF23">
    <property type="entry name" value="CHEMOTAXIS PROTEIN CHEW"/>
    <property type="match status" value="1"/>
</dbReference>
<proteinExistence type="predicted"/>
<dbReference type="EMBL" id="JBHMDM010000004">
    <property type="protein sequence ID" value="MFB9376967.1"/>
    <property type="molecule type" value="Genomic_DNA"/>
</dbReference>
<evidence type="ECO:0000313" key="2">
    <source>
        <dbReference type="EMBL" id="MFB9376967.1"/>
    </source>
</evidence>
<dbReference type="InterPro" id="IPR036061">
    <property type="entry name" value="CheW-like_dom_sf"/>
</dbReference>
<sequence length="150" mass="15879">MSTAIAPATTQLATFHLAGHLFGVPVSLVQEVLTEQPRTPAPLAPGAVAGLINLRGSVVTALDLRRRLRLADRGPDQVAMNVVVRNADEVWSLLVDSIGEVVQAAEGTFEPPPDTLHGPLRELIKGAYKLDGALLLVLDVHKALDLDSAV</sequence>
<keyword evidence="3" id="KW-1185">Reference proteome</keyword>
<dbReference type="Gene3D" id="2.30.30.40">
    <property type="entry name" value="SH3 Domains"/>
    <property type="match status" value="1"/>
</dbReference>
<protein>
    <submittedName>
        <fullName evidence="2">Chemotaxis protein CheW</fullName>
    </submittedName>
</protein>
<comment type="caution">
    <text evidence="2">The sequence shown here is derived from an EMBL/GenBank/DDBJ whole genome shotgun (WGS) entry which is preliminary data.</text>
</comment>
<dbReference type="RefSeq" id="WP_380135416.1">
    <property type="nucleotide sequence ID" value="NZ_JBHLUI010000003.1"/>
</dbReference>
<gene>
    <name evidence="2" type="ORF">ACFFVI_08295</name>
</gene>
<evidence type="ECO:0000313" key="3">
    <source>
        <dbReference type="Proteomes" id="UP001589748"/>
    </source>
</evidence>
<accession>A0ABV5LS98</accession>
<dbReference type="PROSITE" id="PS50851">
    <property type="entry name" value="CHEW"/>
    <property type="match status" value="1"/>
</dbReference>
<organism evidence="2 3">
    <name type="scientific">Kineococcus gynurae</name>
    <dbReference type="NCBI Taxonomy" id="452979"/>
    <lineage>
        <taxon>Bacteria</taxon>
        <taxon>Bacillati</taxon>
        <taxon>Actinomycetota</taxon>
        <taxon>Actinomycetes</taxon>
        <taxon>Kineosporiales</taxon>
        <taxon>Kineosporiaceae</taxon>
        <taxon>Kineococcus</taxon>
    </lineage>
</organism>
<reference evidence="2 3" key="1">
    <citation type="submission" date="2024-09" db="EMBL/GenBank/DDBJ databases">
        <authorList>
            <person name="Sun Q."/>
            <person name="Mori K."/>
        </authorList>
    </citation>
    <scope>NUCLEOTIDE SEQUENCE [LARGE SCALE GENOMIC DNA]</scope>
    <source>
        <strain evidence="2 3">TISTR 1856</strain>
    </source>
</reference>
<dbReference type="Proteomes" id="UP001589748">
    <property type="component" value="Unassembled WGS sequence"/>
</dbReference>
<feature type="domain" description="CheW-like" evidence="1">
    <location>
        <begin position="9"/>
        <end position="149"/>
    </location>
</feature>
<dbReference type="Gene3D" id="2.40.50.180">
    <property type="entry name" value="CheA-289, Domain 4"/>
    <property type="match status" value="1"/>
</dbReference>